<gene>
    <name evidence="10" type="ORF">THII_2824</name>
</gene>
<dbReference type="HOGENOM" id="CLU_662098_0_0_6"/>
<evidence type="ECO:0000313" key="11">
    <source>
        <dbReference type="Proteomes" id="UP000031623"/>
    </source>
</evidence>
<keyword evidence="11" id="KW-1185">Reference proteome</keyword>
<evidence type="ECO:0000313" key="10">
    <source>
        <dbReference type="EMBL" id="BAP57121.1"/>
    </source>
</evidence>
<evidence type="ECO:0000256" key="6">
    <source>
        <dbReference type="ARBA" id="ARBA00022824"/>
    </source>
</evidence>
<feature type="transmembrane region" description="Helical" evidence="9">
    <location>
        <begin position="159"/>
        <end position="187"/>
    </location>
</feature>
<evidence type="ECO:0000256" key="5">
    <source>
        <dbReference type="ARBA" id="ARBA00022692"/>
    </source>
</evidence>
<evidence type="ECO:0000256" key="9">
    <source>
        <dbReference type="SAM" id="Phobius"/>
    </source>
</evidence>
<name>A0A090BVM6_9GAMM</name>
<proteinExistence type="predicted"/>
<sequence length="418" mass="49142">MDNREYKAVTIVFLLVLLTFALAFTLVKNVKPIVDEGIHYLQIKFILDFFNGEQFIIHPTLTMIPGYHFVMASLSYIFDNLSVAFIRSLSTVFSYISIIIFFLLLKSEKSYPQIPVIKLIQYAFFPLIFPFFFLIYTDSFSVLLILFSWLLVLNKRYYIGGIIATASVLVRQSNLIWLIFMITYIYYENNQFKFNLAILANWIKDCWTFFLGIVFFSLFVLVNGGMIIGKGATQYYPKSLYFGNIYFFLFLFFFLFLPLNIDNRHKIQNFIKVNPWIMIGIVAFFIFYLLTFNQLSPHNLKGEDRLIINYFLRNEILITFTSSTLFKILFFIPVVYSLLSIAITQLCKKSYYLLYPFAILSVVPIWPIFPRYSLIPFILFILFKETNSKLIEYSTTAIYVVLSMGLFYGMLQGWFYPG</sequence>
<feature type="transmembrane region" description="Helical" evidence="9">
    <location>
        <begin position="124"/>
        <end position="152"/>
    </location>
</feature>
<keyword evidence="3" id="KW-0328">Glycosyltransferase</keyword>
<keyword evidence="5 9" id="KW-0812">Transmembrane</keyword>
<keyword evidence="4 10" id="KW-0808">Transferase</keyword>
<dbReference type="Pfam" id="PF04922">
    <property type="entry name" value="DIE2_ALG10"/>
    <property type="match status" value="1"/>
</dbReference>
<organism evidence="10 11">
    <name type="scientific">Thioploca ingrica</name>
    <dbReference type="NCBI Taxonomy" id="40754"/>
    <lineage>
        <taxon>Bacteria</taxon>
        <taxon>Pseudomonadati</taxon>
        <taxon>Pseudomonadota</taxon>
        <taxon>Gammaproteobacteria</taxon>
        <taxon>Thiotrichales</taxon>
        <taxon>Thiotrichaceae</taxon>
        <taxon>Thioploca</taxon>
    </lineage>
</organism>
<feature type="transmembrane region" description="Helical" evidence="9">
    <location>
        <begin position="316"/>
        <end position="339"/>
    </location>
</feature>
<dbReference type="GO" id="GO:0106073">
    <property type="term" value="F:dolichyl pyrophosphate Glc2Man9GlcNAc2 alpha-1,2-glucosyltransferase activity"/>
    <property type="evidence" value="ECO:0007669"/>
    <property type="project" value="InterPro"/>
</dbReference>
<feature type="transmembrane region" description="Helical" evidence="9">
    <location>
        <begin position="85"/>
        <end position="104"/>
    </location>
</feature>
<evidence type="ECO:0000256" key="1">
    <source>
        <dbReference type="ARBA" id="ARBA00004477"/>
    </source>
</evidence>
<keyword evidence="8 9" id="KW-0472">Membrane</keyword>
<evidence type="ECO:0000256" key="8">
    <source>
        <dbReference type="ARBA" id="ARBA00023136"/>
    </source>
</evidence>
<dbReference type="AlphaFoldDB" id="A0A090BVM6"/>
<dbReference type="Proteomes" id="UP000031623">
    <property type="component" value="Chromosome"/>
</dbReference>
<dbReference type="PANTHER" id="PTHR12989:SF10">
    <property type="entry name" value="DOL-P-GLC:GLC(2)MAN(9)GLCNAC(2)-PP-DOL ALPHA-1,2-GLUCOSYLTRANSFERASE-RELATED"/>
    <property type="match status" value="1"/>
</dbReference>
<reference evidence="10 11" key="1">
    <citation type="journal article" date="2014" name="ISME J.">
        <title>Ecophysiology of Thioploca ingrica as revealed by the complete genome sequence supplemented with proteomic evidence.</title>
        <authorList>
            <person name="Kojima H."/>
            <person name="Ogura Y."/>
            <person name="Yamamoto N."/>
            <person name="Togashi T."/>
            <person name="Mori H."/>
            <person name="Watanabe T."/>
            <person name="Nemoto F."/>
            <person name="Kurokawa K."/>
            <person name="Hayashi T."/>
            <person name="Fukui M."/>
        </authorList>
    </citation>
    <scope>NUCLEOTIDE SEQUENCE [LARGE SCALE GENOMIC DNA]</scope>
</reference>
<evidence type="ECO:0000256" key="3">
    <source>
        <dbReference type="ARBA" id="ARBA00022676"/>
    </source>
</evidence>
<dbReference type="OrthoDB" id="5706107at2"/>
<dbReference type="PANTHER" id="PTHR12989">
    <property type="entry name" value="ALPHA-1,2-GLUCOSYLTRANSFERASE ALG10"/>
    <property type="match status" value="1"/>
</dbReference>
<dbReference type="GO" id="GO:0006488">
    <property type="term" value="P:dolichol-linked oligosaccharide biosynthetic process"/>
    <property type="evidence" value="ECO:0007669"/>
    <property type="project" value="InterPro"/>
</dbReference>
<evidence type="ECO:0000256" key="4">
    <source>
        <dbReference type="ARBA" id="ARBA00022679"/>
    </source>
</evidence>
<accession>A0A090BVM6</accession>
<feature type="transmembrane region" description="Helical" evidence="9">
    <location>
        <begin position="351"/>
        <end position="369"/>
    </location>
</feature>
<comment type="pathway">
    <text evidence="2">Protein modification; protein glycosylation.</text>
</comment>
<dbReference type="KEGG" id="tig:THII_2824"/>
<dbReference type="STRING" id="40754.THII_2824"/>
<feature type="transmembrane region" description="Helical" evidence="9">
    <location>
        <begin position="273"/>
        <end position="295"/>
    </location>
</feature>
<comment type="subcellular location">
    <subcellularLocation>
        <location evidence="1">Endoplasmic reticulum membrane</location>
        <topology evidence="1">Multi-pass membrane protein</topology>
    </subcellularLocation>
</comment>
<dbReference type="EMBL" id="AP014633">
    <property type="protein sequence ID" value="BAP57121.1"/>
    <property type="molecule type" value="Genomic_DNA"/>
</dbReference>
<dbReference type="InterPro" id="IPR016900">
    <property type="entry name" value="Alg10"/>
</dbReference>
<keyword evidence="7 9" id="KW-1133">Transmembrane helix</keyword>
<feature type="transmembrane region" description="Helical" evidence="9">
    <location>
        <begin position="390"/>
        <end position="411"/>
    </location>
</feature>
<evidence type="ECO:0000256" key="7">
    <source>
        <dbReference type="ARBA" id="ARBA00022989"/>
    </source>
</evidence>
<evidence type="ECO:0000256" key="2">
    <source>
        <dbReference type="ARBA" id="ARBA00004922"/>
    </source>
</evidence>
<feature type="transmembrane region" description="Helical" evidence="9">
    <location>
        <begin position="207"/>
        <end position="228"/>
    </location>
</feature>
<keyword evidence="6" id="KW-0256">Endoplasmic reticulum</keyword>
<feature type="transmembrane region" description="Helical" evidence="9">
    <location>
        <begin position="55"/>
        <end position="78"/>
    </location>
</feature>
<feature type="transmembrane region" description="Helical" evidence="9">
    <location>
        <begin position="240"/>
        <end position="261"/>
    </location>
</feature>
<protein>
    <submittedName>
        <fullName evidence="10">Alpha-1,2-glucosyltransferase</fullName>
    </submittedName>
</protein>